<accession>A0A3L6FB70</accession>
<name>A0A3L6FB70_MAIZE</name>
<organism evidence="1">
    <name type="scientific">Zea mays</name>
    <name type="common">Maize</name>
    <dbReference type="NCBI Taxonomy" id="4577"/>
    <lineage>
        <taxon>Eukaryota</taxon>
        <taxon>Viridiplantae</taxon>
        <taxon>Streptophyta</taxon>
        <taxon>Embryophyta</taxon>
        <taxon>Tracheophyta</taxon>
        <taxon>Spermatophyta</taxon>
        <taxon>Magnoliopsida</taxon>
        <taxon>Liliopsida</taxon>
        <taxon>Poales</taxon>
        <taxon>Poaceae</taxon>
        <taxon>PACMAD clade</taxon>
        <taxon>Panicoideae</taxon>
        <taxon>Andropogonodae</taxon>
        <taxon>Andropogoneae</taxon>
        <taxon>Tripsacinae</taxon>
        <taxon>Zea</taxon>
    </lineage>
</organism>
<sequence length="71" mass="8617">NGNFWIPGIVFEVLPKFRSKRKRLPKIRKRKRFGLFRPFPEFTVFIQYFTVCNKFGIFQKNIKSELTFINS</sequence>
<protein>
    <submittedName>
        <fullName evidence="1">Uncharacterized protein</fullName>
    </submittedName>
</protein>
<evidence type="ECO:0000313" key="1">
    <source>
        <dbReference type="EMBL" id="PWZ28847.1"/>
    </source>
</evidence>
<dbReference type="AlphaFoldDB" id="A0A3L6FB70"/>
<dbReference type="Proteomes" id="UP000251960">
    <property type="component" value="Chromosome 4"/>
</dbReference>
<dbReference type="EMBL" id="NCVQ01000005">
    <property type="protein sequence ID" value="PWZ28847.1"/>
    <property type="molecule type" value="Genomic_DNA"/>
</dbReference>
<reference evidence="1" key="1">
    <citation type="journal article" date="2018" name="Nat. Genet.">
        <title>Extensive intraspecific gene order and gene structural variations between Mo17 and other maize genomes.</title>
        <authorList>
            <person name="Sun S."/>
            <person name="Zhou Y."/>
            <person name="Chen J."/>
            <person name="Shi J."/>
            <person name="Zhao H."/>
            <person name="Zhao H."/>
            <person name="Song W."/>
            <person name="Zhang M."/>
            <person name="Cui Y."/>
            <person name="Dong X."/>
            <person name="Liu H."/>
            <person name="Ma X."/>
            <person name="Jiao Y."/>
            <person name="Wang B."/>
            <person name="Wei X."/>
            <person name="Stein J.C."/>
            <person name="Glaubitz J.C."/>
            <person name="Lu F."/>
            <person name="Yu G."/>
            <person name="Liang C."/>
            <person name="Fengler K."/>
            <person name="Li B."/>
            <person name="Rafalski A."/>
            <person name="Schnable P.S."/>
            <person name="Ware D.H."/>
            <person name="Buckler E.S."/>
            <person name="Lai J."/>
        </authorList>
    </citation>
    <scope>NUCLEOTIDE SEQUENCE [LARGE SCALE GENOMIC DNA]</scope>
    <source>
        <tissue evidence="1">Seedling</tissue>
    </source>
</reference>
<proteinExistence type="predicted"/>
<comment type="caution">
    <text evidence="1">The sequence shown here is derived from an EMBL/GenBank/DDBJ whole genome shotgun (WGS) entry which is preliminary data.</text>
</comment>
<feature type="non-terminal residue" evidence="1">
    <location>
        <position position="1"/>
    </location>
</feature>
<gene>
    <name evidence="1" type="ORF">Zm00014a_032203</name>
</gene>